<evidence type="ECO:0000313" key="2">
    <source>
        <dbReference type="EMBL" id="KNZ68370.1"/>
    </source>
</evidence>
<reference evidence="3" key="1">
    <citation type="submission" date="2015-07" db="EMBL/GenBank/DDBJ databases">
        <title>Complete Genome of Thermincola ferriacetica strain Z-0001T.</title>
        <authorList>
            <person name="Lusk B."/>
            <person name="Badalamenti J.P."/>
            <person name="Parameswaran P."/>
            <person name="Bond D.R."/>
            <person name="Torres C.I."/>
        </authorList>
    </citation>
    <scope>NUCLEOTIDE SEQUENCE [LARGE SCALE GENOMIC DNA]</scope>
    <source>
        <strain evidence="3">Z-0001</strain>
    </source>
</reference>
<dbReference type="EMBL" id="LGTE01000034">
    <property type="protein sequence ID" value="KNZ68370.1"/>
    <property type="molecule type" value="Genomic_DNA"/>
</dbReference>
<protein>
    <submittedName>
        <fullName evidence="2">Uncharacterized protein</fullName>
    </submittedName>
</protein>
<name>A0A0L6VYM8_9FIRM</name>
<evidence type="ECO:0000256" key="1">
    <source>
        <dbReference type="SAM" id="Phobius"/>
    </source>
</evidence>
<keyword evidence="3" id="KW-1185">Reference proteome</keyword>
<dbReference type="Proteomes" id="UP000037175">
    <property type="component" value="Unassembled WGS sequence"/>
</dbReference>
<feature type="transmembrane region" description="Helical" evidence="1">
    <location>
        <begin position="89"/>
        <end position="109"/>
    </location>
</feature>
<feature type="transmembrane region" description="Helical" evidence="1">
    <location>
        <begin position="12"/>
        <end position="37"/>
    </location>
</feature>
<comment type="caution">
    <text evidence="2">The sequence shown here is derived from an EMBL/GenBank/DDBJ whole genome shotgun (WGS) entry which is preliminary data.</text>
</comment>
<evidence type="ECO:0000313" key="3">
    <source>
        <dbReference type="Proteomes" id="UP000037175"/>
    </source>
</evidence>
<keyword evidence="1" id="KW-1133">Transmembrane helix</keyword>
<proteinExistence type="predicted"/>
<keyword evidence="1" id="KW-0472">Membrane</keyword>
<dbReference type="RefSeq" id="WP_052219046.1">
    <property type="nucleotide sequence ID" value="NZ_LGTE01000034.1"/>
</dbReference>
<sequence length="161" mass="18298">MMKRIKVLSEKVLGYLLVTILWMAETMVFILSPLILHMMIAGLFEVPSEKIFQLTDISVISLILFGDTTKTLIIFYRKKKGFELKLRRTMTIGIAGIVVSSVLLTFGLIKTYNPSFKVGPSIYEIQIIWFVLAILWSALSNIPIAMKNGLDKHFLSLEDEL</sequence>
<feature type="transmembrane region" description="Helical" evidence="1">
    <location>
        <begin position="121"/>
        <end position="139"/>
    </location>
</feature>
<dbReference type="AlphaFoldDB" id="A0A0L6VYM8"/>
<accession>A0A0L6VYM8</accession>
<gene>
    <name evidence="2" type="ORF">Tfer_3109</name>
</gene>
<feature type="transmembrane region" description="Helical" evidence="1">
    <location>
        <begin position="57"/>
        <end position="77"/>
    </location>
</feature>
<keyword evidence="1" id="KW-0812">Transmembrane</keyword>
<organism evidence="2 3">
    <name type="scientific">Thermincola ferriacetica</name>
    <dbReference type="NCBI Taxonomy" id="281456"/>
    <lineage>
        <taxon>Bacteria</taxon>
        <taxon>Bacillati</taxon>
        <taxon>Bacillota</taxon>
        <taxon>Clostridia</taxon>
        <taxon>Eubacteriales</taxon>
        <taxon>Thermincolaceae</taxon>
        <taxon>Thermincola</taxon>
    </lineage>
</organism>